<reference evidence="1" key="1">
    <citation type="journal article" date="2015" name="Proc. Natl. Acad. Sci. U.S.A.">
        <title>Networks of energetic and metabolic interactions define dynamics in microbial communities.</title>
        <authorList>
            <person name="Embree M."/>
            <person name="Liu J.K."/>
            <person name="Al-Bassam M.M."/>
            <person name="Zengler K."/>
        </authorList>
    </citation>
    <scope>NUCLEOTIDE SEQUENCE</scope>
</reference>
<evidence type="ECO:0000313" key="1">
    <source>
        <dbReference type="EMBL" id="KUG21969.1"/>
    </source>
</evidence>
<accession>A0A0W8FMJ4</accession>
<protein>
    <submittedName>
        <fullName evidence="1">Uncharacterized protein</fullName>
    </submittedName>
</protein>
<sequence length="37" mass="4290">MFNTNIKHDAGIDNRFLTIIHSNNYTIKKLLIGNNNM</sequence>
<organism evidence="1">
    <name type="scientific">hydrocarbon metagenome</name>
    <dbReference type="NCBI Taxonomy" id="938273"/>
    <lineage>
        <taxon>unclassified sequences</taxon>
        <taxon>metagenomes</taxon>
        <taxon>ecological metagenomes</taxon>
    </lineage>
</organism>
<dbReference type="AlphaFoldDB" id="A0A0W8FMJ4"/>
<dbReference type="EMBL" id="LNQE01001000">
    <property type="protein sequence ID" value="KUG21969.1"/>
    <property type="molecule type" value="Genomic_DNA"/>
</dbReference>
<name>A0A0W8FMJ4_9ZZZZ</name>
<proteinExistence type="predicted"/>
<comment type="caution">
    <text evidence="1">The sequence shown here is derived from an EMBL/GenBank/DDBJ whole genome shotgun (WGS) entry which is preliminary data.</text>
</comment>
<gene>
    <name evidence="1" type="ORF">ASZ90_008264</name>
</gene>